<keyword evidence="3" id="KW-0539">Nucleus</keyword>
<dbReference type="InterPro" id="IPR045109">
    <property type="entry name" value="LSDs-like"/>
</dbReference>
<dbReference type="Gene3D" id="2.60.120.650">
    <property type="entry name" value="Cupin"/>
    <property type="match status" value="1"/>
</dbReference>
<keyword evidence="5" id="KW-1185">Reference proteome</keyword>
<evidence type="ECO:0000256" key="3">
    <source>
        <dbReference type="ARBA" id="ARBA00023242"/>
    </source>
</evidence>
<dbReference type="GO" id="GO:0000785">
    <property type="term" value="C:chromatin"/>
    <property type="evidence" value="ECO:0007669"/>
    <property type="project" value="TreeGrafter"/>
</dbReference>
<evidence type="ECO:0000256" key="1">
    <source>
        <dbReference type="ARBA" id="ARBA00004123"/>
    </source>
</evidence>
<organism evidence="4 5">
    <name type="scientific">Protopolystoma xenopodis</name>
    <dbReference type="NCBI Taxonomy" id="117903"/>
    <lineage>
        <taxon>Eukaryota</taxon>
        <taxon>Metazoa</taxon>
        <taxon>Spiralia</taxon>
        <taxon>Lophotrochozoa</taxon>
        <taxon>Platyhelminthes</taxon>
        <taxon>Monogenea</taxon>
        <taxon>Polyopisthocotylea</taxon>
        <taxon>Polystomatidea</taxon>
        <taxon>Polystomatidae</taxon>
        <taxon>Protopolystoma</taxon>
    </lineage>
</organism>
<dbReference type="Proteomes" id="UP000784294">
    <property type="component" value="Unassembled WGS sequence"/>
</dbReference>
<proteinExistence type="predicted"/>
<name>A0A3S4ZT13_9PLAT</name>
<gene>
    <name evidence="4" type="ORF">PXEA_LOCUS4719</name>
</gene>
<evidence type="ECO:0000313" key="4">
    <source>
        <dbReference type="EMBL" id="VEL11279.1"/>
    </source>
</evidence>
<dbReference type="EMBL" id="CAAALY010011349">
    <property type="protein sequence ID" value="VEL11279.1"/>
    <property type="molecule type" value="Genomic_DNA"/>
</dbReference>
<reference evidence="4" key="1">
    <citation type="submission" date="2018-11" db="EMBL/GenBank/DDBJ databases">
        <authorList>
            <consortium name="Pathogen Informatics"/>
        </authorList>
    </citation>
    <scope>NUCLEOTIDE SEQUENCE</scope>
</reference>
<dbReference type="GO" id="GO:0046872">
    <property type="term" value="F:metal ion binding"/>
    <property type="evidence" value="ECO:0007669"/>
    <property type="project" value="UniProtKB-KW"/>
</dbReference>
<dbReference type="PANTHER" id="PTHR12549">
    <property type="entry name" value="JMJC DOMAIN-CONTAINING HISTONE DEMETHYLATION PROTEIN"/>
    <property type="match status" value="1"/>
</dbReference>
<dbReference type="GO" id="GO:0003712">
    <property type="term" value="F:transcription coregulator activity"/>
    <property type="evidence" value="ECO:0007669"/>
    <property type="project" value="TreeGrafter"/>
</dbReference>
<dbReference type="PANTHER" id="PTHR12549:SF38">
    <property type="entry name" value="JMJC DOMAIN-CONTAINING HISTONE DEMETHYLASE 2, ISOFORM A"/>
    <property type="match status" value="1"/>
</dbReference>
<comment type="subcellular location">
    <subcellularLocation>
        <location evidence="1">Nucleus</location>
    </subcellularLocation>
</comment>
<accession>A0A3S4ZT13</accession>
<dbReference type="GO" id="GO:0032454">
    <property type="term" value="F:histone H3K9 demethylase activity"/>
    <property type="evidence" value="ECO:0007669"/>
    <property type="project" value="InterPro"/>
</dbReference>
<comment type="caution">
    <text evidence="4">The sequence shown here is derived from an EMBL/GenBank/DDBJ whole genome shotgun (WGS) entry which is preliminary data.</text>
</comment>
<evidence type="ECO:0000256" key="2">
    <source>
        <dbReference type="ARBA" id="ARBA00022723"/>
    </source>
</evidence>
<dbReference type="OrthoDB" id="1667110at2759"/>
<sequence length="91" mass="10530">MDGRYISLKVKDWPCTDDFAEYQPARYSNLMANLPIWQYTHRDGQLNLAARLPSFFVRPDLGPKLYIAYGMARQTSVSLLHHQTSKTLVQL</sequence>
<protein>
    <submittedName>
        <fullName evidence="4">Uncharacterized protein</fullName>
    </submittedName>
</protein>
<keyword evidence="2" id="KW-0479">Metal-binding</keyword>
<evidence type="ECO:0000313" key="5">
    <source>
        <dbReference type="Proteomes" id="UP000784294"/>
    </source>
</evidence>
<dbReference type="GO" id="GO:0006357">
    <property type="term" value="P:regulation of transcription by RNA polymerase II"/>
    <property type="evidence" value="ECO:0007669"/>
    <property type="project" value="TreeGrafter"/>
</dbReference>
<dbReference type="GO" id="GO:0000118">
    <property type="term" value="C:histone deacetylase complex"/>
    <property type="evidence" value="ECO:0007669"/>
    <property type="project" value="TreeGrafter"/>
</dbReference>
<dbReference type="AlphaFoldDB" id="A0A3S4ZT13"/>
<dbReference type="GO" id="GO:0031490">
    <property type="term" value="F:chromatin DNA binding"/>
    <property type="evidence" value="ECO:0007669"/>
    <property type="project" value="TreeGrafter"/>
</dbReference>